<evidence type="ECO:0000313" key="1">
    <source>
        <dbReference type="EMBL" id="CAA9564381.1"/>
    </source>
</evidence>
<protein>
    <submittedName>
        <fullName evidence="1">Membrane protein, distant similarity to thiosulphate:quinone oxidoreductase DoxD</fullName>
    </submittedName>
</protein>
<accession>A0A6J4V1A0</accession>
<dbReference type="AlphaFoldDB" id="A0A6J4V1A0"/>
<reference evidence="1" key="1">
    <citation type="submission" date="2020-02" db="EMBL/GenBank/DDBJ databases">
        <authorList>
            <person name="Meier V. D."/>
        </authorList>
    </citation>
    <scope>NUCLEOTIDE SEQUENCE</scope>
    <source>
        <strain evidence="1">AVDCRST_MAG86</strain>
    </source>
</reference>
<feature type="non-terminal residue" evidence="1">
    <location>
        <position position="1"/>
    </location>
</feature>
<proteinExistence type="predicted"/>
<sequence length="167" mass="18490">GRYRALHTAIGSWSSYGWAWRAKAVRHVWRSWPQGDERLARFGGSASQRALGAASGSQRVRWGRARGAGSADPAGCGGCRCLHADGYLYSAPGQTLGHRRRHGVQPGAYRRCRCTRLYRPRTVLARRCARCERPTFPHDSRRHACAADSPSCARYAYSGSGTDLERL</sequence>
<gene>
    <name evidence="1" type="ORF">AVDCRST_MAG86-909</name>
</gene>
<dbReference type="EMBL" id="CADCWP010000065">
    <property type="protein sequence ID" value="CAA9564381.1"/>
    <property type="molecule type" value="Genomic_DNA"/>
</dbReference>
<name>A0A6J4V1A0_9DEIN</name>
<feature type="non-terminal residue" evidence="1">
    <location>
        <position position="167"/>
    </location>
</feature>
<organism evidence="1">
    <name type="scientific">uncultured Truepera sp</name>
    <dbReference type="NCBI Taxonomy" id="543023"/>
    <lineage>
        <taxon>Bacteria</taxon>
        <taxon>Thermotogati</taxon>
        <taxon>Deinococcota</taxon>
        <taxon>Deinococci</taxon>
        <taxon>Trueperales</taxon>
        <taxon>Trueperaceae</taxon>
        <taxon>Truepera</taxon>
        <taxon>environmental samples</taxon>
    </lineage>
</organism>